<evidence type="ECO:0000259" key="2">
    <source>
        <dbReference type="Pfam" id="PF04909"/>
    </source>
</evidence>
<dbReference type="SUPFAM" id="SSF51556">
    <property type="entry name" value="Metallo-dependent hydrolases"/>
    <property type="match status" value="1"/>
</dbReference>
<dbReference type="GO" id="GO:0016787">
    <property type="term" value="F:hydrolase activity"/>
    <property type="evidence" value="ECO:0007669"/>
    <property type="project" value="UniProtKB-KW"/>
</dbReference>
<dbReference type="InterPro" id="IPR032466">
    <property type="entry name" value="Metal_Hydrolase"/>
</dbReference>
<evidence type="ECO:0000313" key="4">
    <source>
        <dbReference type="Proteomes" id="UP000631181"/>
    </source>
</evidence>
<sequence length="358" mass="39672">MAIPVIDSHIHLFPASHLPTLTWYKPGGPLGSQHSVDEYRRASSTMSTRDDAANSKYLRGFVFLETDRLSSVTDNQSDGPGWQHALDEVSFLTRIALGEPITGEGHDAAHKDLCLAIIPWAPLPGGPEALLPYMARVKERTKAEPIWRKIRGVRYLVQDKPPGVMLQHSFIEGLRWLGRQGLTFDLGVDARQGGLHQLREAVEMMRQLGDQSPVKIIINHMCKPNLHLAPSEVSSHPEFVEWRDLMLQMANASPTTYMKLSGAFSELPLSEANGLLAIEDLVAHIKPWTDVVFDAFGCERVMFGSDWPVCNLGGGGNELSWNRWIQVVEGILDKRGLTPAQQEGVWGGVAVKAYDLSL</sequence>
<dbReference type="InterPro" id="IPR052350">
    <property type="entry name" value="Metallo-dep_Lactonases"/>
</dbReference>
<evidence type="ECO:0000256" key="1">
    <source>
        <dbReference type="ARBA" id="ARBA00038310"/>
    </source>
</evidence>
<dbReference type="EMBL" id="WIWV01000016">
    <property type="protein sequence ID" value="KAF7718322.1"/>
    <property type="molecule type" value="Genomic_DNA"/>
</dbReference>
<keyword evidence="4" id="KW-1185">Reference proteome</keyword>
<feature type="domain" description="Amidohydrolase-related" evidence="2">
    <location>
        <begin position="125"/>
        <end position="356"/>
    </location>
</feature>
<organism evidence="3 4">
    <name type="scientific">Penicillium ucsense</name>
    <dbReference type="NCBI Taxonomy" id="2839758"/>
    <lineage>
        <taxon>Eukaryota</taxon>
        <taxon>Fungi</taxon>
        <taxon>Dikarya</taxon>
        <taxon>Ascomycota</taxon>
        <taxon>Pezizomycotina</taxon>
        <taxon>Eurotiomycetes</taxon>
        <taxon>Eurotiomycetidae</taxon>
        <taxon>Eurotiales</taxon>
        <taxon>Aspergillaceae</taxon>
        <taxon>Penicillium</taxon>
    </lineage>
</organism>
<proteinExistence type="inferred from homology"/>
<evidence type="ECO:0000313" key="3">
    <source>
        <dbReference type="EMBL" id="KAF7718322.1"/>
    </source>
</evidence>
<protein>
    <recommendedName>
        <fullName evidence="2">Amidohydrolase-related domain-containing protein</fullName>
    </recommendedName>
</protein>
<dbReference type="AlphaFoldDB" id="A0A8J8W7G7"/>
<dbReference type="PANTHER" id="PTHR43569">
    <property type="entry name" value="AMIDOHYDROLASE"/>
    <property type="match status" value="1"/>
</dbReference>
<reference evidence="3" key="1">
    <citation type="journal article" date="2020" name="Front. Microbiol.">
        <title>Gene regulatory networks of Penicillium echinulatum 2HH and Penicillium oxalicum 114-2 inferred by a computational biology approach.</title>
        <authorList>
            <person name="Lenz A.R."/>
            <person name="Galan-Vasquez E."/>
            <person name="Balbinot E."/>
            <person name="De Abreu F.P."/>
            <person name="De Oliveira N.S."/>
            <person name="Da Rosa L.O."/>
            <person name="De Avila E Silva S."/>
            <person name="Camassola M."/>
            <person name="Dillon A.J.P."/>
            <person name="Perez-Rueda E."/>
        </authorList>
    </citation>
    <scope>NUCLEOTIDE SEQUENCE</scope>
    <source>
        <strain evidence="3">S1M29</strain>
    </source>
</reference>
<dbReference type="Proteomes" id="UP000631181">
    <property type="component" value="Unassembled WGS sequence"/>
</dbReference>
<dbReference type="PANTHER" id="PTHR43569:SF2">
    <property type="entry name" value="AMIDOHYDROLASE-RELATED DOMAIN-CONTAINING PROTEIN"/>
    <property type="match status" value="1"/>
</dbReference>
<dbReference type="Pfam" id="PF04909">
    <property type="entry name" value="Amidohydro_2"/>
    <property type="match status" value="1"/>
</dbReference>
<comment type="similarity">
    <text evidence="1">Belongs to the metallo-dependent hydrolases superfamily.</text>
</comment>
<accession>A0A8J8W7G7</accession>
<comment type="caution">
    <text evidence="3">The sequence shown here is derived from an EMBL/GenBank/DDBJ whole genome shotgun (WGS) entry which is preliminary data.</text>
</comment>
<dbReference type="OrthoDB" id="2135488at2759"/>
<keyword evidence="3" id="KW-0378">Hydrolase</keyword>
<gene>
    <name evidence="3" type="ORF">PECM_002354</name>
</gene>
<name>A0A8J8W7G7_9EURO</name>
<dbReference type="Gene3D" id="3.20.20.140">
    <property type="entry name" value="Metal-dependent hydrolases"/>
    <property type="match status" value="1"/>
</dbReference>
<dbReference type="InterPro" id="IPR006680">
    <property type="entry name" value="Amidohydro-rel"/>
</dbReference>